<sequence length="191" mass="21907">MYLLKSFVKNPEKTHYYGEDNDEQILFVFRASMLTIIPWVTLSALFAILPVFVVPALSSLHYNGTNLISGGFLFSFLLFWYLFSLGYFFQNFLNWYFNVHIVTSKKIVDMDFHGILYKNISETTLTNIEDVTSTVKGTIGIVFNIGDVIIQTAAENPEFEFSKVANPAKIRDLIADLVAVRRKDDPNRRNN</sequence>
<keyword evidence="1" id="KW-1133">Transmembrane helix</keyword>
<evidence type="ECO:0008006" key="4">
    <source>
        <dbReference type="Google" id="ProtNLM"/>
    </source>
</evidence>
<proteinExistence type="predicted"/>
<evidence type="ECO:0000256" key="1">
    <source>
        <dbReference type="SAM" id="Phobius"/>
    </source>
</evidence>
<organism evidence="2 3">
    <name type="scientific">candidate division WWE3 bacterium RIFOXYA2_FULL_46_9</name>
    <dbReference type="NCBI Taxonomy" id="1802636"/>
    <lineage>
        <taxon>Bacteria</taxon>
        <taxon>Katanobacteria</taxon>
    </lineage>
</organism>
<keyword evidence="1" id="KW-0812">Transmembrane</keyword>
<evidence type="ECO:0000313" key="3">
    <source>
        <dbReference type="Proteomes" id="UP000176614"/>
    </source>
</evidence>
<protein>
    <recommendedName>
        <fullName evidence="4">DUF304 domain-containing protein</fullName>
    </recommendedName>
</protein>
<name>A0A1F4W104_UNCKA</name>
<reference evidence="2 3" key="1">
    <citation type="journal article" date="2016" name="Nat. Commun.">
        <title>Thousands of microbial genomes shed light on interconnected biogeochemical processes in an aquifer system.</title>
        <authorList>
            <person name="Anantharaman K."/>
            <person name="Brown C.T."/>
            <person name="Hug L.A."/>
            <person name="Sharon I."/>
            <person name="Castelle C.J."/>
            <person name="Probst A.J."/>
            <person name="Thomas B.C."/>
            <person name="Singh A."/>
            <person name="Wilkins M.J."/>
            <person name="Karaoz U."/>
            <person name="Brodie E.L."/>
            <person name="Williams K.H."/>
            <person name="Hubbard S.S."/>
            <person name="Banfield J.F."/>
        </authorList>
    </citation>
    <scope>NUCLEOTIDE SEQUENCE [LARGE SCALE GENOMIC DNA]</scope>
</reference>
<dbReference type="Proteomes" id="UP000176614">
    <property type="component" value="Unassembled WGS sequence"/>
</dbReference>
<feature type="transmembrane region" description="Helical" evidence="1">
    <location>
        <begin position="67"/>
        <end position="89"/>
    </location>
</feature>
<keyword evidence="1" id="KW-0472">Membrane</keyword>
<comment type="caution">
    <text evidence="2">The sequence shown here is derived from an EMBL/GenBank/DDBJ whole genome shotgun (WGS) entry which is preliminary data.</text>
</comment>
<dbReference type="AlphaFoldDB" id="A0A1F4W104"/>
<dbReference type="EMBL" id="MEVT01000008">
    <property type="protein sequence ID" value="OGC63096.1"/>
    <property type="molecule type" value="Genomic_DNA"/>
</dbReference>
<gene>
    <name evidence="2" type="ORF">A2264_00135</name>
</gene>
<accession>A0A1F4W104</accession>
<evidence type="ECO:0000313" key="2">
    <source>
        <dbReference type="EMBL" id="OGC63096.1"/>
    </source>
</evidence>
<feature type="transmembrane region" description="Helical" evidence="1">
    <location>
        <begin position="36"/>
        <end position="60"/>
    </location>
</feature>